<dbReference type="PANTHER" id="PTHR15020:SF50">
    <property type="entry name" value="UPF0659 PROTEIN YMR090W"/>
    <property type="match status" value="1"/>
</dbReference>
<sequence>MSSTEDVQQSRAVAKGDVIAVCGATGGVGAGVVKRLAATGDYKVRAIVRSTARAATRFADVPNSDALELVEADIRDPQGIAAALEGAHAVVCCTGTTAFPSKAWQGGNTPFEVDYVALKNVLTGATGQRGARLKRFVHLSSIGVTRRASLPFSILNAFGVLDALAMGEEALITEAQEAGFDYAIVRPGQLIDDDEEIDVNKPSGVQALLLGLVKPRAVLQAVALARGDAAVGDISRGGAAEVLCQALLQRGASNQAFTAIAQAGPPPTQAQWDALFAAL</sequence>
<feature type="domain" description="NAD(P)-binding" evidence="1">
    <location>
        <begin position="23"/>
        <end position="195"/>
    </location>
</feature>
<keyword evidence="3" id="KW-1185">Reference proteome</keyword>
<dbReference type="PANTHER" id="PTHR15020">
    <property type="entry name" value="FLAVIN REDUCTASE-RELATED"/>
    <property type="match status" value="1"/>
</dbReference>
<evidence type="ECO:0000313" key="3">
    <source>
        <dbReference type="Proteomes" id="UP000664859"/>
    </source>
</evidence>
<dbReference type="Pfam" id="PF13460">
    <property type="entry name" value="NAD_binding_10"/>
    <property type="match status" value="1"/>
</dbReference>
<dbReference type="OrthoDB" id="419598at2759"/>
<dbReference type="AlphaFoldDB" id="A0A836C875"/>
<reference evidence="2" key="1">
    <citation type="submission" date="2021-02" db="EMBL/GenBank/DDBJ databases">
        <title>First Annotated Genome of the Yellow-green Alga Tribonema minus.</title>
        <authorList>
            <person name="Mahan K.M."/>
        </authorList>
    </citation>
    <scope>NUCLEOTIDE SEQUENCE</scope>
    <source>
        <strain evidence="2">UTEX B ZZ1240</strain>
    </source>
</reference>
<gene>
    <name evidence="2" type="ORF">JKP88DRAFT_203864</name>
</gene>
<evidence type="ECO:0000259" key="1">
    <source>
        <dbReference type="Pfam" id="PF13460"/>
    </source>
</evidence>
<dbReference type="InterPro" id="IPR016040">
    <property type="entry name" value="NAD(P)-bd_dom"/>
</dbReference>
<comment type="caution">
    <text evidence="2">The sequence shown here is derived from an EMBL/GenBank/DDBJ whole genome shotgun (WGS) entry which is preliminary data.</text>
</comment>
<dbReference type="InterPro" id="IPR036291">
    <property type="entry name" value="NAD(P)-bd_dom_sf"/>
</dbReference>
<evidence type="ECO:0000313" key="2">
    <source>
        <dbReference type="EMBL" id="KAG5175106.1"/>
    </source>
</evidence>
<dbReference type="EMBL" id="JAFCMP010000554">
    <property type="protein sequence ID" value="KAG5175106.1"/>
    <property type="molecule type" value="Genomic_DNA"/>
</dbReference>
<name>A0A836C875_9STRA</name>
<accession>A0A836C875</accession>
<dbReference type="Proteomes" id="UP000664859">
    <property type="component" value="Unassembled WGS sequence"/>
</dbReference>
<proteinExistence type="predicted"/>
<dbReference type="SUPFAM" id="SSF51735">
    <property type="entry name" value="NAD(P)-binding Rossmann-fold domains"/>
    <property type="match status" value="1"/>
</dbReference>
<dbReference type="Gene3D" id="3.40.50.720">
    <property type="entry name" value="NAD(P)-binding Rossmann-like Domain"/>
    <property type="match status" value="1"/>
</dbReference>
<organism evidence="2 3">
    <name type="scientific">Tribonema minus</name>
    <dbReference type="NCBI Taxonomy" id="303371"/>
    <lineage>
        <taxon>Eukaryota</taxon>
        <taxon>Sar</taxon>
        <taxon>Stramenopiles</taxon>
        <taxon>Ochrophyta</taxon>
        <taxon>PX clade</taxon>
        <taxon>Xanthophyceae</taxon>
        <taxon>Tribonematales</taxon>
        <taxon>Tribonemataceae</taxon>
        <taxon>Tribonema</taxon>
    </lineage>
</organism>
<protein>
    <submittedName>
        <fullName evidence="2">Dihydroflavonol-4-reductase</fullName>
    </submittedName>
</protein>